<keyword evidence="3" id="KW-1185">Reference proteome</keyword>
<name>A0ABR7XHE1_9BACT</name>
<evidence type="ECO:0000313" key="3">
    <source>
        <dbReference type="Proteomes" id="UP000625551"/>
    </source>
</evidence>
<keyword evidence="1" id="KW-0472">Membrane</keyword>
<gene>
    <name evidence="2" type="ORF">H9Q13_10965</name>
</gene>
<evidence type="ECO:0000256" key="1">
    <source>
        <dbReference type="SAM" id="Phobius"/>
    </source>
</evidence>
<keyword evidence="1" id="KW-0812">Transmembrane</keyword>
<evidence type="ECO:0000313" key="2">
    <source>
        <dbReference type="EMBL" id="MBD1397686.1"/>
    </source>
</evidence>
<comment type="caution">
    <text evidence="2">The sequence shown here is derived from an EMBL/GenBank/DDBJ whole genome shotgun (WGS) entry which is preliminary data.</text>
</comment>
<accession>A0ABR7XHE1</accession>
<protein>
    <submittedName>
        <fullName evidence="2">Uncharacterized protein</fullName>
    </submittedName>
</protein>
<dbReference type="RefSeq" id="WP_191183837.1">
    <property type="nucleotide sequence ID" value="NZ_JACXAJ010000004.1"/>
</dbReference>
<reference evidence="2 3" key="1">
    <citation type="submission" date="2020-09" db="EMBL/GenBank/DDBJ databases">
        <title>Genome sequencing and assembly of Pontibacter sp.</title>
        <authorList>
            <person name="Chhetri G."/>
        </authorList>
    </citation>
    <scope>NUCLEOTIDE SEQUENCE [LARGE SCALE GENOMIC DNA]</scope>
    <source>
        <strain evidence="2 3">JH31</strain>
    </source>
</reference>
<dbReference type="Proteomes" id="UP000625551">
    <property type="component" value="Unassembled WGS sequence"/>
</dbReference>
<feature type="transmembrane region" description="Helical" evidence="1">
    <location>
        <begin position="41"/>
        <end position="62"/>
    </location>
</feature>
<keyword evidence="1" id="KW-1133">Transmembrane helix</keyword>
<proteinExistence type="predicted"/>
<organism evidence="2 3">
    <name type="scientific">Pontibacter aquaedesilientis</name>
    <dbReference type="NCBI Taxonomy" id="2766980"/>
    <lineage>
        <taxon>Bacteria</taxon>
        <taxon>Pseudomonadati</taxon>
        <taxon>Bacteroidota</taxon>
        <taxon>Cytophagia</taxon>
        <taxon>Cytophagales</taxon>
        <taxon>Hymenobacteraceae</taxon>
        <taxon>Pontibacter</taxon>
    </lineage>
</organism>
<sequence length="91" mass="10330">MDIDKKLDSLKRIQPVDPPPFLYTRILARIESPGSLPAPFAWRWAFAAVFILLLSLNFSVLLKTSDKPASPGIEEVVYAMDLTTTNDFYRE</sequence>
<dbReference type="EMBL" id="JACXAJ010000004">
    <property type="protein sequence ID" value="MBD1397686.1"/>
    <property type="molecule type" value="Genomic_DNA"/>
</dbReference>